<dbReference type="PRINTS" id="PR01021">
    <property type="entry name" value="OMPADOMAIN"/>
</dbReference>
<evidence type="ECO:0000256" key="4">
    <source>
        <dbReference type="PROSITE-ProRule" id="PRU00473"/>
    </source>
</evidence>
<feature type="region of interest" description="Disordered" evidence="5">
    <location>
        <begin position="1"/>
        <end position="20"/>
    </location>
</feature>
<reference evidence="7" key="2">
    <citation type="submission" date="2020-09" db="EMBL/GenBank/DDBJ databases">
        <authorList>
            <person name="Sun Q."/>
            <person name="Ohkuma M."/>
        </authorList>
    </citation>
    <scope>NUCLEOTIDE SEQUENCE</scope>
    <source>
        <strain evidence="7">JCM 4386</strain>
    </source>
</reference>
<evidence type="ECO:0000313" key="7">
    <source>
        <dbReference type="EMBL" id="GGS07843.1"/>
    </source>
</evidence>
<sequence length="438" mass="45731">MSMRRAASPTGPVHGRTRTAASAARRRALLSPLLLALTAVGLTSCDTPPPLDLCAWTAEPAKSGLGRTVVLVDTSASFHDGAASTSVRDPREAVADYVEKAVAHKESVSVAAFGGGGPTGLRWQKTRSTDWAAEDDNPDSRSQLRTDAVACVQKDVAAAARSTPVTNGTDVLAALRAAGGVLARTSGPRRLVVVSDGLPTTGCADLTRALFRNDAEIDAIAQVCHDRKELTERSLSAVRVVFVGLGQPAADQPVPTAAQQQWLGALWKRLCDGAHPPGDHTAGCDVVDTQLTVQRPARTPSSAQPTNAADPVVTYGDKHRQRYRLPGAALFDKDSAVLRPGAKTVLTRIAVTARSLPGARVSVDGYVDPRGDPADDGPLSQARADAVKDMLQELGVTRITAQGRGQPADCPRGGPAGGSPSGPDRLQCARRVDIEVDA</sequence>
<evidence type="ECO:0000256" key="5">
    <source>
        <dbReference type="SAM" id="MobiDB-lite"/>
    </source>
</evidence>
<dbReference type="GO" id="GO:0009279">
    <property type="term" value="C:cell outer membrane"/>
    <property type="evidence" value="ECO:0007669"/>
    <property type="project" value="UniProtKB-SubCell"/>
</dbReference>
<comment type="subcellular location">
    <subcellularLocation>
        <location evidence="1">Cell outer membrane</location>
    </subcellularLocation>
</comment>
<reference evidence="7" key="1">
    <citation type="journal article" date="2014" name="Int. J. Syst. Evol. Microbiol.">
        <title>Complete genome sequence of Corynebacterium casei LMG S-19264T (=DSM 44701T), isolated from a smear-ripened cheese.</title>
        <authorList>
            <consortium name="US DOE Joint Genome Institute (JGI-PGF)"/>
            <person name="Walter F."/>
            <person name="Albersmeier A."/>
            <person name="Kalinowski J."/>
            <person name="Ruckert C."/>
        </authorList>
    </citation>
    <scope>NUCLEOTIDE SEQUENCE</scope>
    <source>
        <strain evidence="7">JCM 4386</strain>
    </source>
</reference>
<dbReference type="SUPFAM" id="SSF53300">
    <property type="entry name" value="vWA-like"/>
    <property type="match status" value="1"/>
</dbReference>
<evidence type="ECO:0000256" key="2">
    <source>
        <dbReference type="ARBA" id="ARBA00023136"/>
    </source>
</evidence>
<dbReference type="InterPro" id="IPR036737">
    <property type="entry name" value="OmpA-like_sf"/>
</dbReference>
<dbReference type="PANTHER" id="PTHR30329:SF21">
    <property type="entry name" value="LIPOPROTEIN YIAD-RELATED"/>
    <property type="match status" value="1"/>
</dbReference>
<accession>A0A918G035</accession>
<dbReference type="Proteomes" id="UP000606194">
    <property type="component" value="Unassembled WGS sequence"/>
</dbReference>
<evidence type="ECO:0000259" key="6">
    <source>
        <dbReference type="PROSITE" id="PS51123"/>
    </source>
</evidence>
<dbReference type="Gene3D" id="3.40.50.410">
    <property type="entry name" value="von Willebrand factor, type A domain"/>
    <property type="match status" value="1"/>
</dbReference>
<dbReference type="AlphaFoldDB" id="A0A918G035"/>
<evidence type="ECO:0000313" key="8">
    <source>
        <dbReference type="Proteomes" id="UP000606194"/>
    </source>
</evidence>
<dbReference type="InterPro" id="IPR006665">
    <property type="entry name" value="OmpA-like"/>
</dbReference>
<dbReference type="PROSITE" id="PS51123">
    <property type="entry name" value="OMPA_2"/>
    <property type="match status" value="1"/>
</dbReference>
<dbReference type="SUPFAM" id="SSF103088">
    <property type="entry name" value="OmpA-like"/>
    <property type="match status" value="1"/>
</dbReference>
<protein>
    <recommendedName>
        <fullName evidence="6">OmpA-like domain-containing protein</fullName>
    </recommendedName>
</protein>
<dbReference type="InterPro" id="IPR050330">
    <property type="entry name" value="Bact_OuterMem_StrucFunc"/>
</dbReference>
<feature type="domain" description="OmpA-like" evidence="6">
    <location>
        <begin position="318"/>
        <end position="438"/>
    </location>
</feature>
<dbReference type="InterPro" id="IPR006664">
    <property type="entry name" value="OMP_bac"/>
</dbReference>
<dbReference type="CDD" id="cd07185">
    <property type="entry name" value="OmpA_C-like"/>
    <property type="match status" value="1"/>
</dbReference>
<comment type="caution">
    <text evidence="7">The sequence shown here is derived from an EMBL/GenBank/DDBJ whole genome shotgun (WGS) entry which is preliminary data.</text>
</comment>
<gene>
    <name evidence="7" type="ORF">GCM10010269_53610</name>
</gene>
<keyword evidence="3" id="KW-0998">Cell outer membrane</keyword>
<proteinExistence type="predicted"/>
<evidence type="ECO:0000256" key="1">
    <source>
        <dbReference type="ARBA" id="ARBA00004442"/>
    </source>
</evidence>
<keyword evidence="8" id="KW-1185">Reference proteome</keyword>
<dbReference type="PANTHER" id="PTHR30329">
    <property type="entry name" value="STATOR ELEMENT OF FLAGELLAR MOTOR COMPLEX"/>
    <property type="match status" value="1"/>
</dbReference>
<name>A0A918G035_9ACTN</name>
<organism evidence="7 8">
    <name type="scientific">Streptomyces humidus</name>
    <dbReference type="NCBI Taxonomy" id="52259"/>
    <lineage>
        <taxon>Bacteria</taxon>
        <taxon>Bacillati</taxon>
        <taxon>Actinomycetota</taxon>
        <taxon>Actinomycetes</taxon>
        <taxon>Kitasatosporales</taxon>
        <taxon>Streptomycetaceae</taxon>
        <taxon>Streptomyces</taxon>
    </lineage>
</organism>
<dbReference type="RefSeq" id="WP_190151886.1">
    <property type="nucleotide sequence ID" value="NZ_BMTL01000024.1"/>
</dbReference>
<dbReference type="InterPro" id="IPR036465">
    <property type="entry name" value="vWFA_dom_sf"/>
</dbReference>
<dbReference type="Pfam" id="PF00691">
    <property type="entry name" value="OmpA"/>
    <property type="match status" value="1"/>
</dbReference>
<dbReference type="Gene3D" id="3.30.1330.60">
    <property type="entry name" value="OmpA-like domain"/>
    <property type="match status" value="1"/>
</dbReference>
<evidence type="ECO:0000256" key="3">
    <source>
        <dbReference type="ARBA" id="ARBA00023237"/>
    </source>
</evidence>
<feature type="region of interest" description="Disordered" evidence="5">
    <location>
        <begin position="400"/>
        <end position="427"/>
    </location>
</feature>
<keyword evidence="2 4" id="KW-0472">Membrane</keyword>
<dbReference type="EMBL" id="BMTL01000024">
    <property type="protein sequence ID" value="GGS07843.1"/>
    <property type="molecule type" value="Genomic_DNA"/>
</dbReference>